<keyword evidence="2" id="KW-1185">Reference proteome</keyword>
<sequence>GKVMHRNVNQPAGNTALALLMHMMVKDVQFGLETL</sequence>
<accession>A0A392R929</accession>
<evidence type="ECO:0000313" key="1">
    <source>
        <dbReference type="EMBL" id="MCI32622.1"/>
    </source>
</evidence>
<evidence type="ECO:0000313" key="2">
    <source>
        <dbReference type="Proteomes" id="UP000265520"/>
    </source>
</evidence>
<reference evidence="1 2" key="1">
    <citation type="journal article" date="2018" name="Front. Plant Sci.">
        <title>Red Clover (Trifolium pratense) and Zigzag Clover (T. medium) - A Picture of Genomic Similarities and Differences.</title>
        <authorList>
            <person name="Dluhosova J."/>
            <person name="Istvanek J."/>
            <person name="Nedelnik J."/>
            <person name="Repkova J."/>
        </authorList>
    </citation>
    <scope>NUCLEOTIDE SEQUENCE [LARGE SCALE GENOMIC DNA]</scope>
    <source>
        <strain evidence="2">cv. 10/8</strain>
        <tissue evidence="1">Leaf</tissue>
    </source>
</reference>
<protein>
    <submittedName>
        <fullName evidence="1">Uncharacterized protein</fullName>
    </submittedName>
</protein>
<feature type="non-terminal residue" evidence="1">
    <location>
        <position position="1"/>
    </location>
</feature>
<comment type="caution">
    <text evidence="1">The sequence shown here is derived from an EMBL/GenBank/DDBJ whole genome shotgun (WGS) entry which is preliminary data.</text>
</comment>
<proteinExistence type="predicted"/>
<organism evidence="1 2">
    <name type="scientific">Trifolium medium</name>
    <dbReference type="NCBI Taxonomy" id="97028"/>
    <lineage>
        <taxon>Eukaryota</taxon>
        <taxon>Viridiplantae</taxon>
        <taxon>Streptophyta</taxon>
        <taxon>Embryophyta</taxon>
        <taxon>Tracheophyta</taxon>
        <taxon>Spermatophyta</taxon>
        <taxon>Magnoliopsida</taxon>
        <taxon>eudicotyledons</taxon>
        <taxon>Gunneridae</taxon>
        <taxon>Pentapetalae</taxon>
        <taxon>rosids</taxon>
        <taxon>fabids</taxon>
        <taxon>Fabales</taxon>
        <taxon>Fabaceae</taxon>
        <taxon>Papilionoideae</taxon>
        <taxon>50 kb inversion clade</taxon>
        <taxon>NPAAA clade</taxon>
        <taxon>Hologalegina</taxon>
        <taxon>IRL clade</taxon>
        <taxon>Trifolieae</taxon>
        <taxon>Trifolium</taxon>
    </lineage>
</organism>
<name>A0A392R929_9FABA</name>
<dbReference type="Proteomes" id="UP000265520">
    <property type="component" value="Unassembled WGS sequence"/>
</dbReference>
<dbReference type="EMBL" id="LXQA010197334">
    <property type="protein sequence ID" value="MCI32622.1"/>
    <property type="molecule type" value="Genomic_DNA"/>
</dbReference>
<dbReference type="AlphaFoldDB" id="A0A392R929"/>